<feature type="region of interest" description="Disordered" evidence="1">
    <location>
        <begin position="137"/>
        <end position="160"/>
    </location>
</feature>
<keyword evidence="3" id="KW-1185">Reference proteome</keyword>
<dbReference type="AlphaFoldDB" id="A0AAD4YKF2"/>
<comment type="caution">
    <text evidence="2">The sequence shown here is derived from an EMBL/GenBank/DDBJ whole genome shotgun (WGS) entry which is preliminary data.</text>
</comment>
<organism evidence="2 3">
    <name type="scientific">Prunus dulcis</name>
    <name type="common">Almond</name>
    <name type="synonym">Amygdalus dulcis</name>
    <dbReference type="NCBI Taxonomy" id="3755"/>
    <lineage>
        <taxon>Eukaryota</taxon>
        <taxon>Viridiplantae</taxon>
        <taxon>Streptophyta</taxon>
        <taxon>Embryophyta</taxon>
        <taxon>Tracheophyta</taxon>
        <taxon>Spermatophyta</taxon>
        <taxon>Magnoliopsida</taxon>
        <taxon>eudicotyledons</taxon>
        <taxon>Gunneridae</taxon>
        <taxon>Pentapetalae</taxon>
        <taxon>rosids</taxon>
        <taxon>fabids</taxon>
        <taxon>Rosales</taxon>
        <taxon>Rosaceae</taxon>
        <taxon>Amygdaloideae</taxon>
        <taxon>Amygdaleae</taxon>
        <taxon>Prunus</taxon>
    </lineage>
</organism>
<proteinExistence type="predicted"/>
<evidence type="ECO:0000313" key="2">
    <source>
        <dbReference type="EMBL" id="KAI5312310.1"/>
    </source>
</evidence>
<name>A0AAD4YKF2_PRUDU</name>
<protein>
    <submittedName>
        <fullName evidence="2">Uncharacterized protein</fullName>
    </submittedName>
</protein>
<reference evidence="2 3" key="1">
    <citation type="journal article" date="2022" name="G3 (Bethesda)">
        <title>Whole-genome sequence and methylome profiling of the almond [Prunus dulcis (Mill.) D.A. Webb] cultivar 'Nonpareil'.</title>
        <authorList>
            <person name="D'Amico-Willman K.M."/>
            <person name="Ouma W.Z."/>
            <person name="Meulia T."/>
            <person name="Sideli G.M."/>
            <person name="Gradziel T.M."/>
            <person name="Fresnedo-Ramirez J."/>
        </authorList>
    </citation>
    <scope>NUCLEOTIDE SEQUENCE [LARGE SCALE GENOMIC DNA]</scope>
    <source>
        <strain evidence="2">Clone GOH B32 T37-40</strain>
    </source>
</reference>
<feature type="compositionally biased region" description="Low complexity" evidence="1">
    <location>
        <begin position="148"/>
        <end position="160"/>
    </location>
</feature>
<dbReference type="EMBL" id="JAJFAZ020000008">
    <property type="protein sequence ID" value="KAI5312310.1"/>
    <property type="molecule type" value="Genomic_DNA"/>
</dbReference>
<evidence type="ECO:0000256" key="1">
    <source>
        <dbReference type="SAM" id="MobiDB-lite"/>
    </source>
</evidence>
<dbReference type="Proteomes" id="UP001054821">
    <property type="component" value="Chromosome 8"/>
</dbReference>
<accession>A0AAD4YKF2</accession>
<evidence type="ECO:0000313" key="3">
    <source>
        <dbReference type="Proteomes" id="UP001054821"/>
    </source>
</evidence>
<sequence length="160" mass="18181">MYEFRSILALKCSIFDLKFGQNFGLRDLLLSVTFWGMSKNKSDSKWGVLPRIGVWSLGSEIIRQPKIALDNRICPRVWRRVGEGDRVNLHSFEILMSSRARRISRISIRRSSRILPSASDQTRGTWFPLYEEPSEKPRLAIGDRGPTGSRIGRSGGLSLS</sequence>
<gene>
    <name evidence="2" type="ORF">L3X38_041483</name>
</gene>